<evidence type="ECO:0000256" key="1">
    <source>
        <dbReference type="ARBA" id="ARBA00004141"/>
    </source>
</evidence>
<evidence type="ECO:0000256" key="2">
    <source>
        <dbReference type="ARBA" id="ARBA00022692"/>
    </source>
</evidence>
<comment type="caution">
    <text evidence="7">The sequence shown here is derived from an EMBL/GenBank/DDBJ whole genome shotgun (WGS) entry which is preliminary data.</text>
</comment>
<comment type="subcellular location">
    <subcellularLocation>
        <location evidence="1">Membrane</location>
        <topology evidence="1">Multi-pass membrane protein</topology>
    </subcellularLocation>
</comment>
<accession>A0ABX1V9F3</accession>
<feature type="transmembrane region" description="Helical" evidence="5">
    <location>
        <begin position="234"/>
        <end position="250"/>
    </location>
</feature>
<feature type="transmembrane region" description="Helical" evidence="5">
    <location>
        <begin position="140"/>
        <end position="160"/>
    </location>
</feature>
<dbReference type="PANTHER" id="PTHR37422">
    <property type="entry name" value="TEICHURONIC ACID BIOSYNTHESIS PROTEIN TUAE"/>
    <property type="match status" value="1"/>
</dbReference>
<reference evidence="7 8" key="1">
    <citation type="journal article" date="2020" name="Syst. Appl. Microbiol.">
        <title>Alienimonas chondri sp. nov., a novel planctomycete isolated from the biofilm of the red alga Chondrus crispus.</title>
        <authorList>
            <person name="Vitorino I."/>
            <person name="Albuquerque L."/>
            <person name="Wiegand S."/>
            <person name="Kallscheuer N."/>
            <person name="da Costa M.S."/>
            <person name="Lobo-da-Cunha A."/>
            <person name="Jogler C."/>
            <person name="Lage O.M."/>
        </authorList>
    </citation>
    <scope>NUCLEOTIDE SEQUENCE [LARGE SCALE GENOMIC DNA]</scope>
    <source>
        <strain evidence="7 8">LzC2</strain>
    </source>
</reference>
<keyword evidence="3 5" id="KW-1133">Transmembrane helix</keyword>
<feature type="transmembrane region" description="Helical" evidence="5">
    <location>
        <begin position="117"/>
        <end position="134"/>
    </location>
</feature>
<feature type="transmembrane region" description="Helical" evidence="5">
    <location>
        <begin position="393"/>
        <end position="414"/>
    </location>
</feature>
<sequence>MNLWTSGWKSGPGTTIAVAILIAAIYYGIEHLPDASTRPDYAPDAETMGAAFEQVDVRRRLGVLALAALGAAGLWFGRAEARWNGGLVGTALAAFTVLPFFSVLWSDAPGVTIRRSVVFGLSLWAAAGLCRLLSGRQLVWAALVAVCVQFGVGLLTELFLGTFRPWESDYRFAGTIHPNMQALQLGVGVVASAVLLLRPGRRGGRWSDFRGPLLCAVAAALLLFCLLTKSRTSVGGVIAAVAAVAVFLSSGPTKNLLAIGGVGLAGAVIVVLLLTGLDPTDDIRDAAMMGRSEDAGSLSGRVQIWDALDPYVADRPLLGYGYLTFWSERRLYALHSEVGFKFAGAHSAWYETALGLGIPGAILLATILLGGMSRAASAELAEQRVGGTGGSPLPAFLFGVLALAALNSLLEAIIADVRLTTLVMYCGLGKATFFPDARSEGRRAD</sequence>
<dbReference type="EMBL" id="WTPX01000011">
    <property type="protein sequence ID" value="NNJ24551.1"/>
    <property type="molecule type" value="Genomic_DNA"/>
</dbReference>
<keyword evidence="4 5" id="KW-0472">Membrane</keyword>
<feature type="transmembrane region" description="Helical" evidence="5">
    <location>
        <begin position="180"/>
        <end position="197"/>
    </location>
</feature>
<keyword evidence="8" id="KW-1185">Reference proteome</keyword>
<feature type="transmembrane region" description="Helical" evidence="5">
    <location>
        <begin position="61"/>
        <end position="77"/>
    </location>
</feature>
<dbReference type="InterPro" id="IPR051533">
    <property type="entry name" value="WaaL-like"/>
</dbReference>
<evidence type="ECO:0000313" key="8">
    <source>
        <dbReference type="Proteomes" id="UP000609651"/>
    </source>
</evidence>
<feature type="transmembrane region" description="Helical" evidence="5">
    <location>
        <begin position="83"/>
        <end position="105"/>
    </location>
</feature>
<protein>
    <recommendedName>
        <fullName evidence="6">O-antigen ligase-related domain-containing protein</fullName>
    </recommendedName>
</protein>
<gene>
    <name evidence="7" type="ORF">LzC2_06090</name>
</gene>
<name>A0ABX1V9F3_9PLAN</name>
<evidence type="ECO:0000256" key="5">
    <source>
        <dbReference type="SAM" id="Phobius"/>
    </source>
</evidence>
<feature type="transmembrane region" description="Helical" evidence="5">
    <location>
        <begin position="353"/>
        <end position="373"/>
    </location>
</feature>
<evidence type="ECO:0000259" key="6">
    <source>
        <dbReference type="Pfam" id="PF04932"/>
    </source>
</evidence>
<keyword evidence="2 5" id="KW-0812">Transmembrane</keyword>
<proteinExistence type="predicted"/>
<feature type="transmembrane region" description="Helical" evidence="5">
    <location>
        <begin position="209"/>
        <end position="227"/>
    </location>
</feature>
<dbReference type="RefSeq" id="WP_171183619.1">
    <property type="nucleotide sequence ID" value="NZ_WTPX01000011.1"/>
</dbReference>
<feature type="transmembrane region" description="Helical" evidence="5">
    <location>
        <begin position="256"/>
        <end position="274"/>
    </location>
</feature>
<feature type="transmembrane region" description="Helical" evidence="5">
    <location>
        <begin position="12"/>
        <end position="29"/>
    </location>
</feature>
<evidence type="ECO:0000256" key="3">
    <source>
        <dbReference type="ARBA" id="ARBA00022989"/>
    </source>
</evidence>
<dbReference type="InterPro" id="IPR007016">
    <property type="entry name" value="O-antigen_ligase-rel_domated"/>
</dbReference>
<organism evidence="7 8">
    <name type="scientific">Alienimonas chondri</name>
    <dbReference type="NCBI Taxonomy" id="2681879"/>
    <lineage>
        <taxon>Bacteria</taxon>
        <taxon>Pseudomonadati</taxon>
        <taxon>Planctomycetota</taxon>
        <taxon>Planctomycetia</taxon>
        <taxon>Planctomycetales</taxon>
        <taxon>Planctomycetaceae</taxon>
        <taxon>Alienimonas</taxon>
    </lineage>
</organism>
<evidence type="ECO:0000313" key="7">
    <source>
        <dbReference type="EMBL" id="NNJ24551.1"/>
    </source>
</evidence>
<dbReference type="Proteomes" id="UP000609651">
    <property type="component" value="Unassembled WGS sequence"/>
</dbReference>
<evidence type="ECO:0000256" key="4">
    <source>
        <dbReference type="ARBA" id="ARBA00023136"/>
    </source>
</evidence>
<dbReference type="Pfam" id="PF04932">
    <property type="entry name" value="Wzy_C"/>
    <property type="match status" value="1"/>
</dbReference>
<feature type="domain" description="O-antigen ligase-related" evidence="6">
    <location>
        <begin position="217"/>
        <end position="364"/>
    </location>
</feature>
<dbReference type="PANTHER" id="PTHR37422:SF13">
    <property type="entry name" value="LIPOPOLYSACCHARIDE BIOSYNTHESIS PROTEIN PA4999-RELATED"/>
    <property type="match status" value="1"/>
</dbReference>